<accession>A0ABD3FMN9</accession>
<protein>
    <submittedName>
        <fullName evidence="2">Uncharacterized protein</fullName>
    </submittedName>
</protein>
<feature type="region of interest" description="Disordered" evidence="1">
    <location>
        <begin position="108"/>
        <end position="206"/>
    </location>
</feature>
<feature type="compositionally biased region" description="Polar residues" evidence="1">
    <location>
        <begin position="193"/>
        <end position="206"/>
    </location>
</feature>
<comment type="caution">
    <text evidence="2">The sequence shown here is derived from an EMBL/GenBank/DDBJ whole genome shotgun (WGS) entry which is preliminary data.</text>
</comment>
<evidence type="ECO:0000256" key="1">
    <source>
        <dbReference type="SAM" id="MobiDB-lite"/>
    </source>
</evidence>
<evidence type="ECO:0000313" key="3">
    <source>
        <dbReference type="Proteomes" id="UP001632037"/>
    </source>
</evidence>
<name>A0ABD3FMN9_9STRA</name>
<organism evidence="2 3">
    <name type="scientific">Phytophthora oleae</name>
    <dbReference type="NCBI Taxonomy" id="2107226"/>
    <lineage>
        <taxon>Eukaryota</taxon>
        <taxon>Sar</taxon>
        <taxon>Stramenopiles</taxon>
        <taxon>Oomycota</taxon>
        <taxon>Peronosporomycetes</taxon>
        <taxon>Peronosporales</taxon>
        <taxon>Peronosporaceae</taxon>
        <taxon>Phytophthora</taxon>
    </lineage>
</organism>
<proteinExistence type="predicted"/>
<keyword evidence="3" id="KW-1185">Reference proteome</keyword>
<dbReference type="EMBL" id="JBIMZQ010000017">
    <property type="protein sequence ID" value="KAL3666274.1"/>
    <property type="molecule type" value="Genomic_DNA"/>
</dbReference>
<sequence>MESKSPLDQPMEPSSRNRRRIPDPLGKLSELLQKIGIRGKEVVRIIKTRGWEVCDPKALQEHKLYYVPGGRAKGEQAVQGVDYFVGEGELFAFILKNGGIRFLLPGKGSTQTKEDSDSDFELLDEPPQTEPAQRIMDTAANNESNMRSLEPASEAPIPQEAKRKRRKNSRLEGGQRRKLNQQKTKFDDYRRNLATQKARQPYLTVT</sequence>
<dbReference type="AlphaFoldDB" id="A0ABD3FMN9"/>
<reference evidence="2 3" key="1">
    <citation type="submission" date="2024-09" db="EMBL/GenBank/DDBJ databases">
        <title>Genome sequencing and assembly of Phytophthora oleae, isolate VK10A, causative agent of rot of olive drupes.</title>
        <authorList>
            <person name="Conti Taguali S."/>
            <person name="Riolo M."/>
            <person name="La Spada F."/>
            <person name="Cacciola S.O."/>
            <person name="Dionisio G."/>
        </authorList>
    </citation>
    <scope>NUCLEOTIDE SEQUENCE [LARGE SCALE GENOMIC DNA]</scope>
    <source>
        <strain evidence="2 3">VK10A</strain>
    </source>
</reference>
<gene>
    <name evidence="2" type="ORF">V7S43_008525</name>
</gene>
<feature type="region of interest" description="Disordered" evidence="1">
    <location>
        <begin position="1"/>
        <end position="23"/>
    </location>
</feature>
<dbReference type="Proteomes" id="UP001632037">
    <property type="component" value="Unassembled WGS sequence"/>
</dbReference>
<evidence type="ECO:0000313" key="2">
    <source>
        <dbReference type="EMBL" id="KAL3666274.1"/>
    </source>
</evidence>